<accession>A0ACC2NQS3</accession>
<protein>
    <submittedName>
        <fullName evidence="1">Uncharacterized protein</fullName>
    </submittedName>
</protein>
<proteinExistence type="predicted"/>
<evidence type="ECO:0000313" key="1">
    <source>
        <dbReference type="EMBL" id="KAJ8673231.1"/>
    </source>
</evidence>
<evidence type="ECO:0000313" key="2">
    <source>
        <dbReference type="Proteomes" id="UP001239111"/>
    </source>
</evidence>
<dbReference type="Proteomes" id="UP001239111">
    <property type="component" value="Chromosome 3"/>
</dbReference>
<comment type="caution">
    <text evidence="1">The sequence shown here is derived from an EMBL/GenBank/DDBJ whole genome shotgun (WGS) entry which is preliminary data.</text>
</comment>
<dbReference type="EMBL" id="CM056743">
    <property type="protein sequence ID" value="KAJ8673231.1"/>
    <property type="molecule type" value="Genomic_DNA"/>
</dbReference>
<keyword evidence="2" id="KW-1185">Reference proteome</keyword>
<name>A0ACC2NQS3_9HYME</name>
<organism evidence="1 2">
    <name type="scientific">Eretmocerus hayati</name>
    <dbReference type="NCBI Taxonomy" id="131215"/>
    <lineage>
        <taxon>Eukaryota</taxon>
        <taxon>Metazoa</taxon>
        <taxon>Ecdysozoa</taxon>
        <taxon>Arthropoda</taxon>
        <taxon>Hexapoda</taxon>
        <taxon>Insecta</taxon>
        <taxon>Pterygota</taxon>
        <taxon>Neoptera</taxon>
        <taxon>Endopterygota</taxon>
        <taxon>Hymenoptera</taxon>
        <taxon>Apocrita</taxon>
        <taxon>Proctotrupomorpha</taxon>
        <taxon>Chalcidoidea</taxon>
        <taxon>Aphelinidae</taxon>
        <taxon>Aphelininae</taxon>
        <taxon>Eretmocerus</taxon>
    </lineage>
</organism>
<sequence length="589" mass="68014">MMLIMTSCTKVIHLDISSNEDLTDASLFKLKSLPHLKYLEIAYNQNFTDTGLMSLNEDLKFLDLTYSKCSSTAILAILRKMLNLKELNVECLKQLDERFAESAIDIVKLRPNNISLEIHISDTSIVPRKVKNVCSLVYLDDENSSQTDNDMEGARITINTLNDDCLLHIFNFTRIRDRINLELVCQRWQKLCQLSWKNVRIFDISESQFKLKPRRRAFDYVLDITLCKQIFSRCSKYLTRINLSRARPFHDTNSIQLGHCCSNKRDYRNETEESQESVETELETLDDLKLALLKCHNIKKLCLCVCVIRLTNKDFVKLFENNKKLRFIVLSSYRLTRICLSHLPFEVLESIEFYQCQLIGKRSKCRTNTPKLHTLSVSAYTSDCDIVSCFMPHPSSLDLIRLNAVGISLKRQVIYDSCNLKNLTFLVLKDADLTDHYSTLIMDSCEKLVVLEIAENRFLTDVSLRKTKSLPGLKYLGISFNYKYTDAGLLTLSENLQILDLSCTDFSPDAILIILGRMLDLKKLNVTCLVQLDERFVESVVDIMKIRPNETPLQITTCGTSIEPEKIRNLCPVVKLEDNPFFQYYSEYL</sequence>
<gene>
    <name evidence="1" type="ORF">QAD02_004493</name>
</gene>
<reference evidence="1" key="1">
    <citation type="submission" date="2023-04" db="EMBL/GenBank/DDBJ databases">
        <title>A chromosome-level genome assembly of the parasitoid wasp Eretmocerus hayati.</title>
        <authorList>
            <person name="Zhong Y."/>
            <person name="Liu S."/>
            <person name="Liu Y."/>
        </authorList>
    </citation>
    <scope>NUCLEOTIDE SEQUENCE</scope>
    <source>
        <strain evidence="1">ZJU_SS_LIU_2023</strain>
    </source>
</reference>